<keyword evidence="1" id="KW-0812">Transmembrane</keyword>
<name>A0A927C7Q5_9BACL</name>
<reference evidence="2" key="1">
    <citation type="submission" date="2020-09" db="EMBL/GenBank/DDBJ databases">
        <title>A novel bacterium of genus Paenibacillus, isolated from South China Sea.</title>
        <authorList>
            <person name="Huang H."/>
            <person name="Mo K."/>
            <person name="Hu Y."/>
        </authorList>
    </citation>
    <scope>NUCLEOTIDE SEQUENCE</scope>
    <source>
        <strain evidence="2">IB182363</strain>
    </source>
</reference>
<feature type="transmembrane region" description="Helical" evidence="1">
    <location>
        <begin position="395"/>
        <end position="415"/>
    </location>
</feature>
<keyword evidence="1" id="KW-0472">Membrane</keyword>
<feature type="transmembrane region" description="Helical" evidence="1">
    <location>
        <begin position="7"/>
        <end position="32"/>
    </location>
</feature>
<organism evidence="2 3">
    <name type="scientific">Paenibacillus oceani</name>
    <dbReference type="NCBI Taxonomy" id="2772510"/>
    <lineage>
        <taxon>Bacteria</taxon>
        <taxon>Bacillati</taxon>
        <taxon>Bacillota</taxon>
        <taxon>Bacilli</taxon>
        <taxon>Bacillales</taxon>
        <taxon>Paenibacillaceae</taxon>
        <taxon>Paenibacillus</taxon>
    </lineage>
</organism>
<keyword evidence="1" id="KW-1133">Transmembrane helix</keyword>
<dbReference type="PANTHER" id="PTHR38442">
    <property type="entry name" value="INNER MEMBRANE PROTEIN-RELATED"/>
    <property type="match status" value="1"/>
</dbReference>
<dbReference type="Proteomes" id="UP000639396">
    <property type="component" value="Unassembled WGS sequence"/>
</dbReference>
<sequence length="416" mass="46182">MKTNTRHIAAISLLVMAIGFLITVPFSSIGWVRFLRGGFEAGLVGGLADWFAVTALFRHPLGIPIPHTAILPNNRKRVTKALVSTVENDLLSKTSIRAKLKQLSVTSRLLDGAAATIHQKEAASAIVSVSDYAVRSFPLERVVPVLEREIGSKLQSIDTAGIASRLLDYAYANDWDGKSLDFVLDFAEEFLNRESTVRQMGAMASDAIGRIPANGLMSFALNAFAGFMSEERLGETIRQMLQTQIWELRDEQNATRIAISETLRLKLDTFVAKPETKEALEQWKADLLSRFDLAATLSGFLEQARERLLAFIHTEAYAPEVVVPILDQAIERVRQSPEQVERIETFIQDKLAGWIESNHNKIGALIEENINKYDNDTLIAMLEDKIGHDLQWIRVNGAICGFGIGLVLSAFHLLVV</sequence>
<comment type="caution">
    <text evidence="2">The sequence shown here is derived from an EMBL/GenBank/DDBJ whole genome shotgun (WGS) entry which is preliminary data.</text>
</comment>
<dbReference type="AlphaFoldDB" id="A0A927C7Q5"/>
<proteinExistence type="predicted"/>
<evidence type="ECO:0000313" key="2">
    <source>
        <dbReference type="EMBL" id="MBD2861668.1"/>
    </source>
</evidence>
<dbReference type="Pfam" id="PF04286">
    <property type="entry name" value="DUF445"/>
    <property type="match status" value="1"/>
</dbReference>
<keyword evidence="3" id="KW-1185">Reference proteome</keyword>
<dbReference type="GO" id="GO:0005886">
    <property type="term" value="C:plasma membrane"/>
    <property type="evidence" value="ECO:0007669"/>
    <property type="project" value="TreeGrafter"/>
</dbReference>
<protein>
    <submittedName>
        <fullName evidence="2">DUF445 domain-containing protein</fullName>
    </submittedName>
</protein>
<evidence type="ECO:0000256" key="1">
    <source>
        <dbReference type="SAM" id="Phobius"/>
    </source>
</evidence>
<accession>A0A927C7Q5</accession>
<dbReference type="InterPro" id="IPR007383">
    <property type="entry name" value="DUF445"/>
</dbReference>
<gene>
    <name evidence="2" type="ORF">IDH45_06635</name>
</gene>
<dbReference type="PANTHER" id="PTHR38442:SF1">
    <property type="entry name" value="INNER MEMBRANE PROTEIN"/>
    <property type="match status" value="1"/>
</dbReference>
<evidence type="ECO:0000313" key="3">
    <source>
        <dbReference type="Proteomes" id="UP000639396"/>
    </source>
</evidence>
<dbReference type="RefSeq" id="WP_190925859.1">
    <property type="nucleotide sequence ID" value="NZ_JACXJA010000006.1"/>
</dbReference>
<dbReference type="EMBL" id="JACXJA010000006">
    <property type="protein sequence ID" value="MBD2861668.1"/>
    <property type="molecule type" value="Genomic_DNA"/>
</dbReference>